<evidence type="ECO:0000313" key="18">
    <source>
        <dbReference type="EMBL" id="ACU27440.1"/>
    </source>
</evidence>
<keyword evidence="6 16" id="KW-0479">Metal-binding</keyword>
<dbReference type="GO" id="GO:0052170">
    <property type="term" value="P:symbiont-mediated suppression of host innate immune response"/>
    <property type="evidence" value="ECO:0007669"/>
    <property type="project" value="UniProtKB-KW"/>
</dbReference>
<evidence type="ECO:0000256" key="7">
    <source>
        <dbReference type="ARBA" id="ARBA00022771"/>
    </source>
</evidence>
<name>C8YJJ8_9PAPI</name>
<comment type="function">
    <text evidence="16">Plays a major role in the induction and maintenance of cellular transformation. E6 associates with host UBE3A/E6-AP ubiquitin-protein ligase and modulates its activity. Protects host keratinocytes from apoptosis by mediating the degradation of host BAK1. May also inhibit host immune response.</text>
</comment>
<dbReference type="SUPFAM" id="SSF161229">
    <property type="entry name" value="E6 C-terminal domain-like"/>
    <property type="match status" value="2"/>
</dbReference>
<keyword evidence="12 16" id="KW-0804">Transcription</keyword>
<feature type="zinc finger region" evidence="16">
    <location>
        <begin position="98"/>
        <end position="134"/>
    </location>
</feature>
<dbReference type="Gene3D" id="3.30.240.40">
    <property type="entry name" value="E6 early regulatory protein"/>
    <property type="match status" value="2"/>
</dbReference>
<dbReference type="GO" id="GO:0039502">
    <property type="term" value="P:symbiont-mediated suppression of host type I interferon-mediated signaling pathway"/>
    <property type="evidence" value="ECO:0007669"/>
    <property type="project" value="UniProtKB-UniRule"/>
</dbReference>
<dbReference type="GO" id="GO:0003677">
    <property type="term" value="F:DNA binding"/>
    <property type="evidence" value="ECO:0007669"/>
    <property type="project" value="UniProtKB-UniRule"/>
</dbReference>
<dbReference type="EMBL" id="FJ492742">
    <property type="protein sequence ID" value="ACU27440.1"/>
    <property type="molecule type" value="Genomic_DNA"/>
</dbReference>
<feature type="zinc finger region" evidence="16">
    <location>
        <begin position="25"/>
        <end position="61"/>
    </location>
</feature>
<dbReference type="Pfam" id="PF00518">
    <property type="entry name" value="E6"/>
    <property type="match status" value="1"/>
</dbReference>
<comment type="subcellular location">
    <subcellularLocation>
        <location evidence="16 17">Host cytoplasm</location>
    </subcellularLocation>
    <subcellularLocation>
        <location evidence="16 17">Host nucleus</location>
    </subcellularLocation>
</comment>
<evidence type="ECO:0000256" key="1">
    <source>
        <dbReference type="ARBA" id="ARBA00006346"/>
    </source>
</evidence>
<dbReference type="GO" id="GO:0030430">
    <property type="term" value="C:host cell cytoplasm"/>
    <property type="evidence" value="ECO:0007669"/>
    <property type="project" value="UniProtKB-SubCell"/>
</dbReference>
<organism evidence="18 19">
    <name type="scientific">Canis familiaris papillomavirus 7</name>
    <dbReference type="NCBI Taxonomy" id="2759772"/>
    <lineage>
        <taxon>Viruses</taxon>
        <taxon>Monodnaviria</taxon>
        <taxon>Shotokuvirae</taxon>
        <taxon>Cossaviricota</taxon>
        <taxon>Papovaviricetes</taxon>
        <taxon>Zurhausenvirales</taxon>
        <taxon>Papillomaviridae</taxon>
        <taxon>Firstpapillomavirinae</taxon>
        <taxon>Taupapillomavirus</taxon>
        <taxon>Taupapillomavirus 1</taxon>
    </lineage>
</organism>
<evidence type="ECO:0000256" key="10">
    <source>
        <dbReference type="ARBA" id="ARBA00023125"/>
    </source>
</evidence>
<keyword evidence="5 16" id="KW-1090">Inhibition of host innate immune response by virus</keyword>
<gene>
    <name evidence="16" type="primary">E6</name>
</gene>
<evidence type="ECO:0000256" key="15">
    <source>
        <dbReference type="ARBA" id="ARBA00023323"/>
    </source>
</evidence>
<dbReference type="InterPro" id="IPR038575">
    <property type="entry name" value="E6_sf"/>
</dbReference>
<keyword evidence="2 16" id="KW-0244">Early protein</keyword>
<keyword evidence="15 16" id="KW-1119">Modulation of host cell apoptosis by virus</keyword>
<comment type="subunit">
    <text evidence="16">Forms homodimers. Interacts with ubiquitin-protein ligase UBE3A/E6-AP; this interaction stimulates UBE3A ubiquitin activity. Interacts with host BAK1.</text>
</comment>
<evidence type="ECO:0000256" key="17">
    <source>
        <dbReference type="RuleBase" id="RU363123"/>
    </source>
</evidence>
<protein>
    <recommendedName>
        <fullName evidence="16 17">Protein E6</fullName>
    </recommendedName>
</protein>
<evidence type="ECO:0000256" key="12">
    <source>
        <dbReference type="ARBA" id="ARBA00023163"/>
    </source>
</evidence>
<evidence type="ECO:0000256" key="11">
    <source>
        <dbReference type="ARBA" id="ARBA00023159"/>
    </source>
</evidence>
<keyword evidence="4 16" id="KW-0945">Host-virus interaction</keyword>
<dbReference type="PROSITE" id="PS51257">
    <property type="entry name" value="PROKAR_LIPOPROTEIN"/>
    <property type="match status" value="1"/>
</dbReference>
<keyword evidence="8 16" id="KW-0862">Zinc</keyword>
<dbReference type="GO" id="GO:0039648">
    <property type="term" value="P:symbiont-mediated perturbation of host ubiquitin-like protein modification"/>
    <property type="evidence" value="ECO:0007669"/>
    <property type="project" value="UniProtKB-UniRule"/>
</dbReference>
<keyword evidence="7 16" id="KW-0863">Zinc-finger</keyword>
<dbReference type="GO" id="GO:0052150">
    <property type="term" value="P:symbiont-mediated perturbation of host apoptosis"/>
    <property type="evidence" value="ECO:0007669"/>
    <property type="project" value="UniProtKB-KW"/>
</dbReference>
<evidence type="ECO:0000256" key="13">
    <source>
        <dbReference type="ARBA" id="ARBA00023200"/>
    </source>
</evidence>
<comment type="caution">
    <text evidence="16">Lacks conserved residue(s) required for the propagation of feature annotation.</text>
</comment>
<proteinExistence type="inferred from homology"/>
<comment type="similarity">
    <text evidence="1 16 17">Belongs to the papillomaviridae E6 protein family.</text>
</comment>
<evidence type="ECO:0000256" key="4">
    <source>
        <dbReference type="ARBA" id="ARBA00022581"/>
    </source>
</evidence>
<evidence type="ECO:0000256" key="8">
    <source>
        <dbReference type="ARBA" id="ARBA00022833"/>
    </source>
</evidence>
<reference evidence="18 19" key="1">
    <citation type="journal article" date="2009" name="J. Gen. Virol.">
        <title>Three novel canine papillomaviruses support taxonomic clade formation.</title>
        <authorList>
            <person name="Lange C.E."/>
            <person name="Tobler K."/>
            <person name="Ackermann M."/>
            <person name="Panakova L."/>
            <person name="Thoday K.L."/>
            <person name="Favrot C."/>
        </authorList>
    </citation>
    <scope>NUCLEOTIDE SEQUENCE [LARGE SCALE GENOMIC DNA]</scope>
    <source>
        <strain evidence="18">Edinburgh</strain>
    </source>
</reference>
<dbReference type="Proteomes" id="UP000120723">
    <property type="component" value="Segment"/>
</dbReference>
<dbReference type="GO" id="GO:0008270">
    <property type="term" value="F:zinc ion binding"/>
    <property type="evidence" value="ECO:0007669"/>
    <property type="project" value="UniProtKB-KW"/>
</dbReference>
<dbReference type="InterPro" id="IPR001334">
    <property type="entry name" value="E6"/>
</dbReference>
<dbReference type="GO" id="GO:0006351">
    <property type="term" value="P:DNA-templated transcription"/>
    <property type="evidence" value="ECO:0007669"/>
    <property type="project" value="UniProtKB-UniRule"/>
</dbReference>
<dbReference type="HAMAP" id="MF_04006">
    <property type="entry name" value="HPV_E6"/>
    <property type="match status" value="1"/>
</dbReference>
<evidence type="ECO:0000256" key="14">
    <source>
        <dbReference type="ARBA" id="ARBA00023280"/>
    </source>
</evidence>
<evidence type="ECO:0000256" key="16">
    <source>
        <dbReference type="HAMAP-Rule" id="MF_04006"/>
    </source>
</evidence>
<keyword evidence="13 16" id="KW-1035">Host cytoplasm</keyword>
<evidence type="ECO:0000256" key="6">
    <source>
        <dbReference type="ARBA" id="ARBA00022723"/>
    </source>
</evidence>
<evidence type="ECO:0000256" key="5">
    <source>
        <dbReference type="ARBA" id="ARBA00022632"/>
    </source>
</evidence>
<dbReference type="GO" id="GO:0006355">
    <property type="term" value="P:regulation of DNA-templated transcription"/>
    <property type="evidence" value="ECO:0007669"/>
    <property type="project" value="UniProtKB-UniRule"/>
</dbReference>
<evidence type="ECO:0000313" key="19">
    <source>
        <dbReference type="Proteomes" id="UP000120723"/>
    </source>
</evidence>
<evidence type="ECO:0000256" key="2">
    <source>
        <dbReference type="ARBA" id="ARBA00022518"/>
    </source>
</evidence>
<evidence type="ECO:0000256" key="9">
    <source>
        <dbReference type="ARBA" id="ARBA00023015"/>
    </source>
</evidence>
<keyword evidence="11 16" id="KW-0010">Activator</keyword>
<sequence>MAKPMRIRSLCEETGSTASSILISCIFCLKLLTEEEKLLFDRKFLSLVWRGDSPFGICERCCWQRAQLDCILNRDCCLEADGVQALFQRPLCSLIVRCMCCLRPLSLEEKNWCAATGQTFMLVRRHWRSTCPTCLASL</sequence>
<keyword evidence="10 16" id="KW-0238">DNA-binding</keyword>
<keyword evidence="14 16" id="KW-0899">Viral immunoevasion</keyword>
<dbReference type="GO" id="GO:0042025">
    <property type="term" value="C:host cell nucleus"/>
    <property type="evidence" value="ECO:0007669"/>
    <property type="project" value="UniProtKB-SubCell"/>
</dbReference>
<keyword evidence="3 16" id="KW-1048">Host nucleus</keyword>
<evidence type="ECO:0000256" key="3">
    <source>
        <dbReference type="ARBA" id="ARBA00022562"/>
    </source>
</evidence>
<accession>C8YJJ8</accession>
<keyword evidence="9 16" id="KW-0805">Transcription regulation</keyword>